<reference evidence="20" key="1">
    <citation type="submission" date="2022-01" db="EMBL/GenBank/DDBJ databases">
        <title>Draft genome of Methanogenium marinum DSM 15558.</title>
        <authorList>
            <person name="Chen S.-C."/>
            <person name="You Y.-T."/>
        </authorList>
    </citation>
    <scope>NUCLEOTIDE SEQUENCE</scope>
    <source>
        <strain evidence="20">DSM 15558</strain>
    </source>
</reference>
<evidence type="ECO:0000256" key="1">
    <source>
        <dbReference type="ARBA" id="ARBA00002533"/>
    </source>
</evidence>
<protein>
    <recommendedName>
        <fullName evidence="6 19">Tetrahydromethanopterin S-methyltransferase subunit C</fullName>
        <ecNumber evidence="18 19">7.2.1.4</ecNumber>
    </recommendedName>
    <alternativeName>
        <fullName evidence="16 19">N5-methyltetrahydromethanopterin--coenzyme M methyltransferase subunit C</fullName>
    </alternativeName>
</protein>
<dbReference type="EC" id="7.2.1.4" evidence="18 19"/>
<comment type="pathway">
    <text evidence="3 19">One-carbon metabolism; methanogenesis from CO(2); methyl-coenzyme M from 5,10-methylene-5,6,7,8-tetrahydromethanopterin: step 2/2.</text>
</comment>
<feature type="transmembrane region" description="Helical" evidence="19">
    <location>
        <begin position="70"/>
        <end position="92"/>
    </location>
</feature>
<evidence type="ECO:0000256" key="8">
    <source>
        <dbReference type="ARBA" id="ARBA00022563"/>
    </source>
</evidence>
<evidence type="ECO:0000256" key="3">
    <source>
        <dbReference type="ARBA" id="ARBA00004839"/>
    </source>
</evidence>
<evidence type="ECO:0000256" key="10">
    <source>
        <dbReference type="ARBA" id="ARBA00022679"/>
    </source>
</evidence>
<evidence type="ECO:0000256" key="7">
    <source>
        <dbReference type="ARBA" id="ARBA00022475"/>
    </source>
</evidence>
<comment type="catalytic activity">
    <reaction evidence="17 19">
        <text>5-methyl-5,6,7,8-tetrahydromethanopterin + coenzyme M + 2 Na(+)(in) = 5,6,7,8-tetrahydromethanopterin + methyl-coenzyme M + 2 Na(+)(out)</text>
        <dbReference type="Rhea" id="RHEA:53492"/>
        <dbReference type="ChEBI" id="CHEBI:29101"/>
        <dbReference type="ChEBI" id="CHEBI:58103"/>
        <dbReference type="ChEBI" id="CHEBI:58116"/>
        <dbReference type="ChEBI" id="CHEBI:58286"/>
        <dbReference type="ChEBI" id="CHEBI:58319"/>
        <dbReference type="EC" id="7.2.1.4"/>
    </reaction>
</comment>
<comment type="subunit">
    <text evidence="5 19">The complex is composed of 8 subunits; MtrA, MtrB, MtrC, MtrD, MtrE, MtrF, MtrG and MtrH.</text>
</comment>
<keyword evidence="15 19" id="KW-0472">Membrane</keyword>
<organism evidence="20 21">
    <name type="scientific">Methanogenium marinum</name>
    <dbReference type="NCBI Taxonomy" id="348610"/>
    <lineage>
        <taxon>Archaea</taxon>
        <taxon>Methanobacteriati</taxon>
        <taxon>Methanobacteriota</taxon>
        <taxon>Stenosarchaea group</taxon>
        <taxon>Methanomicrobia</taxon>
        <taxon>Methanomicrobiales</taxon>
        <taxon>Methanomicrobiaceae</taxon>
        <taxon>Methanogenium</taxon>
    </lineage>
</organism>
<evidence type="ECO:0000256" key="15">
    <source>
        <dbReference type="ARBA" id="ARBA00023136"/>
    </source>
</evidence>
<dbReference type="RefSeq" id="WP_274924536.1">
    <property type="nucleotide sequence ID" value="NZ_JAKELO010000002.1"/>
</dbReference>
<dbReference type="NCBIfam" id="TIGR01148">
    <property type="entry name" value="mtrC"/>
    <property type="match status" value="1"/>
</dbReference>
<keyword evidence="10 19" id="KW-0808">Transferase</keyword>
<dbReference type="EMBL" id="JAKELO010000002">
    <property type="protein sequence ID" value="MDE4907893.1"/>
    <property type="molecule type" value="Genomic_DNA"/>
</dbReference>
<dbReference type="GO" id="GO:0032259">
    <property type="term" value="P:methylation"/>
    <property type="evidence" value="ECO:0007669"/>
    <property type="project" value="UniProtKB-KW"/>
</dbReference>
<evidence type="ECO:0000256" key="18">
    <source>
        <dbReference type="ARBA" id="ARBA00044970"/>
    </source>
</evidence>
<evidence type="ECO:0000256" key="5">
    <source>
        <dbReference type="ARBA" id="ARBA00011616"/>
    </source>
</evidence>
<evidence type="ECO:0000313" key="20">
    <source>
        <dbReference type="EMBL" id="MDE4907893.1"/>
    </source>
</evidence>
<evidence type="ECO:0000256" key="13">
    <source>
        <dbReference type="ARBA" id="ARBA00022989"/>
    </source>
</evidence>
<comment type="subcellular location">
    <subcellularLocation>
        <location evidence="2 19">Cell membrane</location>
        <topology evidence="2 19">Multi-pass membrane protein</topology>
    </subcellularLocation>
</comment>
<sequence length="287" mass="29970">MSVKIEASEGGMDHNVMLGIGLVGALVCIYLVYLNTLMSVEVFAFFGGIAAIIALWWGTDSIKNLCSYGLGTGVPSAGMIALGSGVVAMLFATKLAGISPLLVPVGCVVIAAILGAILGFISDKVLNMNIPVMTRMIAELTVVGSLTMLGFTAMVAGTFSFGDLITGATSVFGVEIASYASSVIGGCVLATIFMLGAIAIQHPFNACLGPNESWDRTQMCAIECGSLSMIVIAIMSLAFLSLSAVVISFVIAIILWGWSYSELIKLSKRDAFAWLDSQPIREVGGEQ</sequence>
<evidence type="ECO:0000256" key="14">
    <source>
        <dbReference type="ARBA" id="ARBA00022994"/>
    </source>
</evidence>
<evidence type="ECO:0000256" key="11">
    <source>
        <dbReference type="ARBA" id="ARBA00022692"/>
    </source>
</evidence>
<dbReference type="Pfam" id="PF04211">
    <property type="entry name" value="MtrC"/>
    <property type="match status" value="1"/>
</dbReference>
<evidence type="ECO:0000256" key="12">
    <source>
        <dbReference type="ARBA" id="ARBA00022967"/>
    </source>
</evidence>
<keyword evidence="8 19" id="KW-0554">One-carbon metabolism</keyword>
<evidence type="ECO:0000313" key="21">
    <source>
        <dbReference type="Proteomes" id="UP001143747"/>
    </source>
</evidence>
<keyword evidence="7 19" id="KW-1003">Cell membrane</keyword>
<name>A0A9Q4KNW9_9EURY</name>
<keyword evidence="11 19" id="KW-0812">Transmembrane</keyword>
<accession>A0A9Q4KNW9</accession>
<keyword evidence="9 19" id="KW-0489">Methyltransferase</keyword>
<evidence type="ECO:0000256" key="9">
    <source>
        <dbReference type="ARBA" id="ARBA00022603"/>
    </source>
</evidence>
<dbReference type="Proteomes" id="UP001143747">
    <property type="component" value="Unassembled WGS sequence"/>
</dbReference>
<dbReference type="GO" id="GO:0005886">
    <property type="term" value="C:plasma membrane"/>
    <property type="evidence" value="ECO:0007669"/>
    <property type="project" value="UniProtKB-SubCell"/>
</dbReference>
<keyword evidence="21" id="KW-1185">Reference proteome</keyword>
<comment type="function">
    <text evidence="1 19">Part of a complex that catalyzes the formation of methyl-coenzyme M and tetrahydromethanopterin from coenzyme M and methyl-tetrahydromethanopterin. This is an energy-conserving, sodium-ion translocating step.</text>
</comment>
<feature type="transmembrane region" description="Helical" evidence="19">
    <location>
        <begin position="16"/>
        <end position="33"/>
    </location>
</feature>
<feature type="transmembrane region" description="Helical" evidence="19">
    <location>
        <begin position="176"/>
        <end position="200"/>
    </location>
</feature>
<evidence type="ECO:0000256" key="19">
    <source>
        <dbReference type="HAMAP-Rule" id="MF_01096"/>
    </source>
</evidence>
<feature type="transmembrane region" description="Helical" evidence="19">
    <location>
        <begin position="142"/>
        <end position="164"/>
    </location>
</feature>
<feature type="transmembrane region" description="Helical" evidence="19">
    <location>
        <begin position="229"/>
        <end position="258"/>
    </location>
</feature>
<feature type="transmembrane region" description="Helical" evidence="19">
    <location>
        <begin position="40"/>
        <end position="58"/>
    </location>
</feature>
<keyword evidence="12 19" id="KW-1278">Translocase</keyword>
<proteinExistence type="inferred from homology"/>
<dbReference type="GO" id="GO:0030269">
    <property type="term" value="F:tetrahydromethanopterin S-methyltransferase activity"/>
    <property type="evidence" value="ECO:0007669"/>
    <property type="project" value="UniProtKB-UniRule"/>
</dbReference>
<dbReference type="HAMAP" id="MF_01096">
    <property type="entry name" value="MtrC"/>
    <property type="match status" value="1"/>
</dbReference>
<feature type="transmembrane region" description="Helical" evidence="19">
    <location>
        <begin position="101"/>
        <end position="122"/>
    </location>
</feature>
<gene>
    <name evidence="19 20" type="primary">mtrC</name>
    <name evidence="20" type="ORF">L0665_04630</name>
</gene>
<comment type="similarity">
    <text evidence="4 19">Belongs to the MtrC family.</text>
</comment>
<dbReference type="PIRSF" id="PIRSF006530">
    <property type="entry name" value="MtrC"/>
    <property type="match status" value="1"/>
</dbReference>
<keyword evidence="14 19" id="KW-0484">Methanogenesis</keyword>
<keyword evidence="13 19" id="KW-1133">Transmembrane helix</keyword>
<dbReference type="GO" id="GO:0006730">
    <property type="term" value="P:one-carbon metabolic process"/>
    <property type="evidence" value="ECO:0007669"/>
    <property type="project" value="UniProtKB-UniRule"/>
</dbReference>
<evidence type="ECO:0000256" key="16">
    <source>
        <dbReference type="ARBA" id="ARBA00029817"/>
    </source>
</evidence>
<dbReference type="AlphaFoldDB" id="A0A9Q4KNW9"/>
<evidence type="ECO:0000256" key="17">
    <source>
        <dbReference type="ARBA" id="ARBA00044880"/>
    </source>
</evidence>
<comment type="caution">
    <text evidence="20">The sequence shown here is derived from an EMBL/GenBank/DDBJ whole genome shotgun (WGS) entry which is preliminary data.</text>
</comment>
<evidence type="ECO:0000256" key="6">
    <source>
        <dbReference type="ARBA" id="ARBA00015131"/>
    </source>
</evidence>
<dbReference type="GO" id="GO:0019386">
    <property type="term" value="P:methanogenesis, from carbon dioxide"/>
    <property type="evidence" value="ECO:0007669"/>
    <property type="project" value="UniProtKB-UniRule"/>
</dbReference>
<evidence type="ECO:0000256" key="4">
    <source>
        <dbReference type="ARBA" id="ARBA00007607"/>
    </source>
</evidence>
<dbReference type="InterPro" id="IPR005865">
    <property type="entry name" value="THM_MeTrfase_su_C"/>
</dbReference>
<evidence type="ECO:0000256" key="2">
    <source>
        <dbReference type="ARBA" id="ARBA00004651"/>
    </source>
</evidence>